<dbReference type="InterPro" id="IPR015197">
    <property type="entry name" value="PngaseF_C"/>
</dbReference>
<keyword evidence="3" id="KW-0326">Glycosidase</keyword>
<name>A0A1M4UQE8_9FLAO</name>
<dbReference type="GO" id="GO:0016715">
    <property type="term" value="F:oxidoreductase activity, acting on paired donors, with incorporation or reduction of molecular oxygen, reduced ascorbate as one donor, and incorporation of one atom of oxygen"/>
    <property type="evidence" value="ECO:0007669"/>
    <property type="project" value="InterPro"/>
</dbReference>
<sequence>MINRVLFLFCGFLCSQQILQAQHTENIISHNQETIVTDPSKGENSYKHWAVFPPKSKEIRQIVLNLTFECPNNMRCADWDYVDHIKVRQKNDTTNYEIARMLTPYGGRFQEDWRFDWKVDITDFSPILRDSLEVDYIHTGYEDNKTRGWKVTVDFEITYGTPVAESLAIHKVYDGNYSYGDKTNPIENHLQPVSINAHSKSTFGKVKIHQTGHGMDANGCGEFCDKYRDILYNGKVIDRKQLWMACGDNPLYPQAGTWIFDRANWCPGYLLQPDEVSFDLNSGQEFTIDLNMEPYETEKPSAKELLVAYVLEYGRINSENDVALVDIISPSNEKIHSRKNETGALAVIRIKNNGQNNLKSLVVNYFLEGQKPKEFKWKGDLPFGETAILTLPEEIYREKDSAKFYVALKRPNGKKDGYGFDNSKSSVFTKPNILPESTIIYFKTNSKPGQNEYSVTDSYGKPIFKRDSVDLKPNTVYLDTLRLQKGNYTFKVDDKGGDGLEFWFKAKDGNGSVKLLDTLGQAIKHFNSDFGSHIMYNFRVEPGVPYHLDNEPSINIFPARTEGPVTLDYFANHEKDVEVIITQQEDETKIVETHTYLNFKKGIFTYDLSYLPKMRYYFKVVIDGKEVFKNRIRLKE</sequence>
<protein>
    <submittedName>
        <fullName evidence="3">Peptide-N-glycosidase F, C terminal</fullName>
    </submittedName>
</protein>
<dbReference type="OrthoDB" id="6281169at2"/>
<dbReference type="RefSeq" id="WP_072860315.1">
    <property type="nucleotide sequence ID" value="NZ_FQUX01000001.1"/>
</dbReference>
<dbReference type="EMBL" id="FQUX01000001">
    <property type="protein sequence ID" value="SHE58909.1"/>
    <property type="molecule type" value="Genomic_DNA"/>
</dbReference>
<dbReference type="InterPro" id="IPR053251">
    <property type="entry name" value="N-glycanase"/>
</dbReference>
<keyword evidence="4" id="KW-1185">Reference proteome</keyword>
<dbReference type="Pfam" id="PF09113">
    <property type="entry name" value="N-glycanase_C"/>
    <property type="match status" value="1"/>
</dbReference>
<dbReference type="Gene3D" id="2.60.120.230">
    <property type="match status" value="2"/>
</dbReference>
<dbReference type="GO" id="GO:0016798">
    <property type="term" value="F:hydrolase activity, acting on glycosyl bonds"/>
    <property type="evidence" value="ECO:0007669"/>
    <property type="project" value="UniProtKB-KW"/>
</dbReference>
<evidence type="ECO:0000313" key="4">
    <source>
        <dbReference type="Proteomes" id="UP000184406"/>
    </source>
</evidence>
<organism evidence="3 4">
    <name type="scientific">Arenibacter palladensis</name>
    <dbReference type="NCBI Taxonomy" id="237373"/>
    <lineage>
        <taxon>Bacteria</taxon>
        <taxon>Pseudomonadati</taxon>
        <taxon>Bacteroidota</taxon>
        <taxon>Flavobacteriia</taxon>
        <taxon>Flavobacteriales</taxon>
        <taxon>Flavobacteriaceae</taxon>
        <taxon>Arenibacter</taxon>
    </lineage>
</organism>
<proteinExistence type="predicted"/>
<dbReference type="InterPro" id="IPR014784">
    <property type="entry name" value="Cu2_ascorb_mOase-like_C"/>
</dbReference>
<keyword evidence="3" id="KW-0378">Hydrolase</keyword>
<dbReference type="Proteomes" id="UP000184406">
    <property type="component" value="Unassembled WGS sequence"/>
</dbReference>
<accession>A0A1M4UQE8</accession>
<evidence type="ECO:0000313" key="3">
    <source>
        <dbReference type="EMBL" id="SHE58909.1"/>
    </source>
</evidence>
<dbReference type="SUPFAM" id="SSF49742">
    <property type="entry name" value="PHM/PNGase F"/>
    <property type="match status" value="2"/>
</dbReference>
<gene>
    <name evidence="3" type="ORF">SAMN03080594_101710</name>
</gene>
<evidence type="ECO:0000259" key="2">
    <source>
        <dbReference type="Pfam" id="PF09113"/>
    </source>
</evidence>
<dbReference type="InterPro" id="IPR008977">
    <property type="entry name" value="PHM/PNGase_F_dom_sf"/>
</dbReference>
<feature type="domain" description="Peptide-N-glycosidase F C-terminal" evidence="2">
    <location>
        <begin position="191"/>
        <end position="292"/>
    </location>
</feature>
<reference evidence="4" key="1">
    <citation type="submission" date="2016-11" db="EMBL/GenBank/DDBJ databases">
        <authorList>
            <person name="Varghese N."/>
            <person name="Submissions S."/>
        </authorList>
    </citation>
    <scope>NUCLEOTIDE SEQUENCE [LARGE SCALE GENOMIC DNA]</scope>
    <source>
        <strain evidence="4">DSM 17539</strain>
    </source>
</reference>
<dbReference type="PANTHER" id="PTHR39319">
    <property type="entry name" value="SI:DKEY-256H2.1"/>
    <property type="match status" value="1"/>
</dbReference>
<dbReference type="PANTHER" id="PTHR39319:SF1">
    <property type="entry name" value="SI:DKEY-256H2.1"/>
    <property type="match status" value="1"/>
</dbReference>
<dbReference type="AlphaFoldDB" id="A0A1M4UQE8"/>
<evidence type="ECO:0000256" key="1">
    <source>
        <dbReference type="ARBA" id="ARBA00023157"/>
    </source>
</evidence>
<keyword evidence="1" id="KW-1015">Disulfide bond</keyword>